<evidence type="ECO:0000256" key="3">
    <source>
        <dbReference type="ARBA" id="ARBA00023237"/>
    </source>
</evidence>
<keyword evidence="3" id="KW-0998">Cell outer membrane</keyword>
<proteinExistence type="predicted"/>
<evidence type="ECO:0000256" key="2">
    <source>
        <dbReference type="ARBA" id="ARBA00023136"/>
    </source>
</evidence>
<accession>A0A5E7EHM3</accession>
<organism evidence="4 5">
    <name type="scientific">Pseudomonas fluorescens</name>
    <dbReference type="NCBI Taxonomy" id="294"/>
    <lineage>
        <taxon>Bacteria</taxon>
        <taxon>Pseudomonadati</taxon>
        <taxon>Pseudomonadota</taxon>
        <taxon>Gammaproteobacteria</taxon>
        <taxon>Pseudomonadales</taxon>
        <taxon>Pseudomonadaceae</taxon>
        <taxon>Pseudomonas</taxon>
    </lineage>
</organism>
<dbReference type="Proteomes" id="UP000337909">
    <property type="component" value="Unassembled WGS sequence"/>
</dbReference>
<evidence type="ECO:0000313" key="4">
    <source>
        <dbReference type="EMBL" id="VVO25767.1"/>
    </source>
</evidence>
<dbReference type="EMBL" id="CABVHQ010000058">
    <property type="protein sequence ID" value="VVO25767.1"/>
    <property type="molecule type" value="Genomic_DNA"/>
</dbReference>
<dbReference type="AlphaFoldDB" id="A0A5E7EHM3"/>
<protein>
    <submittedName>
        <fullName evidence="4">Uncharacterized protein</fullName>
    </submittedName>
</protein>
<evidence type="ECO:0000256" key="1">
    <source>
        <dbReference type="ARBA" id="ARBA00004442"/>
    </source>
</evidence>
<dbReference type="GO" id="GO:0009279">
    <property type="term" value="C:cell outer membrane"/>
    <property type="evidence" value="ECO:0007669"/>
    <property type="project" value="UniProtKB-SubCell"/>
</dbReference>
<dbReference type="Gene3D" id="2.40.170.20">
    <property type="entry name" value="TonB-dependent receptor, beta-barrel domain"/>
    <property type="match status" value="1"/>
</dbReference>
<sequence>MGIETDGGYLKNCGRCIHLEADLLNKKYFSNVGFYNAVYYGDPRNVMFSPRYDF</sequence>
<name>A0A5E7EHM3_PSEFL</name>
<gene>
    <name evidence="4" type="ORF">PS691_04543</name>
</gene>
<dbReference type="InterPro" id="IPR036942">
    <property type="entry name" value="Beta-barrel_TonB_sf"/>
</dbReference>
<evidence type="ECO:0000313" key="5">
    <source>
        <dbReference type="Proteomes" id="UP000337909"/>
    </source>
</evidence>
<comment type="subcellular location">
    <subcellularLocation>
        <location evidence="1">Cell outer membrane</location>
    </subcellularLocation>
</comment>
<keyword evidence="2" id="KW-0472">Membrane</keyword>
<reference evidence="4 5" key="1">
    <citation type="submission" date="2019-09" db="EMBL/GenBank/DDBJ databases">
        <authorList>
            <person name="Chandra G."/>
            <person name="Truman W A."/>
        </authorList>
    </citation>
    <scope>NUCLEOTIDE SEQUENCE [LARGE SCALE GENOMIC DNA]</scope>
    <source>
        <strain evidence="4">PS691</strain>
    </source>
</reference>